<proteinExistence type="predicted"/>
<gene>
    <name evidence="2" type="ORF">Pflav_067630</name>
</gene>
<dbReference type="EMBL" id="AP022870">
    <property type="protein sequence ID" value="BCB80353.1"/>
    <property type="molecule type" value="Genomic_DNA"/>
</dbReference>
<dbReference type="AlphaFoldDB" id="A0A6F8Y2U5"/>
<name>A0A6F8Y2U5_9ACTN</name>
<feature type="transmembrane region" description="Helical" evidence="1">
    <location>
        <begin position="150"/>
        <end position="178"/>
    </location>
</feature>
<accession>A0A6F8Y2U5</accession>
<keyword evidence="1" id="KW-0472">Membrane</keyword>
<feature type="transmembrane region" description="Helical" evidence="1">
    <location>
        <begin position="125"/>
        <end position="144"/>
    </location>
</feature>
<protein>
    <submittedName>
        <fullName evidence="2">Uncharacterized protein</fullName>
    </submittedName>
</protein>
<evidence type="ECO:0000256" key="1">
    <source>
        <dbReference type="SAM" id="Phobius"/>
    </source>
</evidence>
<reference evidence="2 3" key="2">
    <citation type="submission" date="2020-03" db="EMBL/GenBank/DDBJ databases">
        <authorList>
            <person name="Ichikawa N."/>
            <person name="Kimura A."/>
            <person name="Kitahashi Y."/>
            <person name="Uohara A."/>
        </authorList>
    </citation>
    <scope>NUCLEOTIDE SEQUENCE [LARGE SCALE GENOMIC DNA]</scope>
    <source>
        <strain evidence="2 3">NBRC 107702</strain>
    </source>
</reference>
<evidence type="ECO:0000313" key="3">
    <source>
        <dbReference type="Proteomes" id="UP000502508"/>
    </source>
</evidence>
<dbReference type="KEGG" id="pfla:Pflav_067630"/>
<feature type="transmembrane region" description="Helical" evidence="1">
    <location>
        <begin position="190"/>
        <end position="213"/>
    </location>
</feature>
<keyword evidence="3" id="KW-1185">Reference proteome</keyword>
<dbReference type="RefSeq" id="WP_173040526.1">
    <property type="nucleotide sequence ID" value="NZ_AP022870.1"/>
</dbReference>
<dbReference type="Proteomes" id="UP000502508">
    <property type="component" value="Chromosome"/>
</dbReference>
<organism evidence="2 3">
    <name type="scientific">Phytohabitans flavus</name>
    <dbReference type="NCBI Taxonomy" id="1076124"/>
    <lineage>
        <taxon>Bacteria</taxon>
        <taxon>Bacillati</taxon>
        <taxon>Actinomycetota</taxon>
        <taxon>Actinomycetes</taxon>
        <taxon>Micromonosporales</taxon>
        <taxon>Micromonosporaceae</taxon>
    </lineage>
</organism>
<keyword evidence="1" id="KW-0812">Transmembrane</keyword>
<reference evidence="2 3" key="1">
    <citation type="submission" date="2020-03" db="EMBL/GenBank/DDBJ databases">
        <title>Whole genome shotgun sequence of Phytohabitans flavus NBRC 107702.</title>
        <authorList>
            <person name="Komaki H."/>
            <person name="Tamura T."/>
        </authorList>
    </citation>
    <scope>NUCLEOTIDE SEQUENCE [LARGE SCALE GENOMIC DNA]</scope>
    <source>
        <strain evidence="2 3">NBRC 107702</strain>
    </source>
</reference>
<keyword evidence="1" id="KW-1133">Transmembrane helix</keyword>
<evidence type="ECO:0000313" key="2">
    <source>
        <dbReference type="EMBL" id="BCB80353.1"/>
    </source>
</evidence>
<sequence>MRTNDEAWNEYVTAAQRLDAVRRGVAATVGEQTQAARAAQEELAGVRARLAPQRAKLLAQGVPDEVLKPSPAEVAGAAQAMAGGPPAVLAALRHARAVADAADETEIGRRPVGPRGETPAWLRNLIVYGPFAVVVLVVQLALYLTADTDLLLSAVLCGLTMPAAAFGLGWLTIGLAFVPPPGTKIDRTPVFGLAMCFAPIVATCMGFGLLSLVR</sequence>